<dbReference type="NCBIfam" id="NF003626">
    <property type="entry name" value="PRK05265.1-4"/>
    <property type="match status" value="1"/>
</dbReference>
<dbReference type="GO" id="GO:0005829">
    <property type="term" value="C:cytosol"/>
    <property type="evidence" value="ECO:0007669"/>
    <property type="project" value="TreeGrafter"/>
</dbReference>
<keyword evidence="2 4" id="KW-0808">Transferase</keyword>
<dbReference type="Gene3D" id="3.20.20.70">
    <property type="entry name" value="Aldolase class I"/>
    <property type="match status" value="1"/>
</dbReference>
<feature type="binding site" evidence="4">
    <location>
        <position position="109"/>
    </location>
    <ligand>
        <name>1-deoxy-D-xylulose 5-phosphate</name>
        <dbReference type="ChEBI" id="CHEBI:57792"/>
    </ligand>
</feature>
<dbReference type="InterPro" id="IPR004569">
    <property type="entry name" value="PyrdxlP_synth_PdxJ"/>
</dbReference>
<reference evidence="6" key="1">
    <citation type="journal article" date="2014" name="Int. J. Syst. Evol. Microbiol.">
        <title>Complete genome sequence of Corynebacterium casei LMG S-19264T (=DSM 44701T), isolated from a smear-ripened cheese.</title>
        <authorList>
            <consortium name="US DOE Joint Genome Institute (JGI-PGF)"/>
            <person name="Walter F."/>
            <person name="Albersmeier A."/>
            <person name="Kalinowski J."/>
            <person name="Ruckert C."/>
        </authorList>
    </citation>
    <scope>NUCLEOTIDE SEQUENCE</scope>
    <source>
        <strain evidence="6">CGMCC 1.12181</strain>
    </source>
</reference>
<keyword evidence="1 4" id="KW-0963">Cytoplasm</keyword>
<dbReference type="SUPFAM" id="SSF63892">
    <property type="entry name" value="Pyridoxine 5'-phosphate synthase"/>
    <property type="match status" value="1"/>
</dbReference>
<comment type="caution">
    <text evidence="4">Lacks conserved residue(s) required for the propagation of feature annotation.</text>
</comment>
<dbReference type="PANTHER" id="PTHR30456">
    <property type="entry name" value="PYRIDOXINE 5'-PHOSPHATE SYNTHASE"/>
    <property type="match status" value="1"/>
</dbReference>
<feature type="binding site" evidence="4">
    <location>
        <position position="201"/>
    </location>
    <ligand>
        <name>3-amino-2-oxopropyl phosphate</name>
        <dbReference type="ChEBI" id="CHEBI:57279"/>
    </ligand>
</feature>
<feature type="site" description="Transition state stabilizer" evidence="4">
    <location>
        <position position="160"/>
    </location>
</feature>
<feature type="active site" description="Proton acceptor" evidence="4">
    <location>
        <position position="79"/>
    </location>
</feature>
<reference evidence="6" key="2">
    <citation type="submission" date="2020-09" db="EMBL/GenBank/DDBJ databases">
        <authorList>
            <person name="Sun Q."/>
            <person name="Zhou Y."/>
        </authorList>
    </citation>
    <scope>NUCLEOTIDE SEQUENCE</scope>
    <source>
        <strain evidence="6">CGMCC 1.12181</strain>
    </source>
</reference>
<gene>
    <name evidence="4 6" type="primary">pdxJ</name>
    <name evidence="6" type="ORF">GCM10011365_17280</name>
</gene>
<feature type="binding site" evidence="4">
    <location>
        <position position="23"/>
    </location>
    <ligand>
        <name>3-amino-2-oxopropyl phosphate</name>
        <dbReference type="ChEBI" id="CHEBI:57279"/>
    </ligand>
</feature>
<comment type="similarity">
    <text evidence="4">Belongs to the PNP synthase family.</text>
</comment>
<dbReference type="Pfam" id="PF03740">
    <property type="entry name" value="PdxJ"/>
    <property type="match status" value="1"/>
</dbReference>
<name>A0A917CRH9_9GAMM</name>
<comment type="function">
    <text evidence="4">Catalyzes the complicated ring closure reaction between the two acyclic compounds 1-deoxy-D-xylulose-5-phosphate (DXP) and 3-amino-2-oxopropyl phosphate (1-amino-acetone-3-phosphate or AAP) to form pyridoxine 5'-phosphate (PNP) and inorganic phosphate.</text>
</comment>
<dbReference type="PANTHER" id="PTHR30456:SF0">
    <property type="entry name" value="PYRIDOXINE 5'-PHOSPHATE SYNTHASE"/>
    <property type="match status" value="1"/>
</dbReference>
<dbReference type="CDD" id="cd00003">
    <property type="entry name" value="PNPsynthase"/>
    <property type="match status" value="1"/>
</dbReference>
<evidence type="ECO:0000256" key="1">
    <source>
        <dbReference type="ARBA" id="ARBA00022490"/>
    </source>
</evidence>
<sequence length="250" mass="28153">MFFPVMTALSVNLNKIALLRNSRGRDYPNVVAYGRYLIDLGVQGLTVHPRQDQRHTKDRDVHDLRELVAAFHGIELNVEGYPDERFLQLILASRPHQCTLVPDAPDQLTSDHGWDLHQHFDQIKTLAEQLRRIGVRSSIFLDPDCQQVELAAKTGVDRIELYTEAYANAHAQDDYNDTLRQYRRAANLATQLGLGVNAGHDLDLNNLADFLTIPSILEVSIGHALTVESLYQGVDSVIKQYLQICSAKAQ</sequence>
<keyword evidence="3 4" id="KW-0664">Pyridoxine biosynthesis</keyword>
<dbReference type="EC" id="2.6.99.2" evidence="4 5"/>
<comment type="subcellular location">
    <subcellularLocation>
        <location evidence="4">Cytoplasm</location>
    </subcellularLocation>
</comment>
<feature type="binding site" evidence="4">
    <location>
        <position position="50"/>
    </location>
    <ligand>
        <name>1-deoxy-D-xylulose 5-phosphate</name>
        <dbReference type="ChEBI" id="CHEBI:57792"/>
    </ligand>
</feature>
<feature type="active site" description="Proton donor" evidence="4">
    <location>
        <position position="200"/>
    </location>
</feature>
<dbReference type="Proteomes" id="UP000605253">
    <property type="component" value="Unassembled WGS sequence"/>
</dbReference>
<comment type="caution">
    <text evidence="6">The sequence shown here is derived from an EMBL/GenBank/DDBJ whole genome shotgun (WGS) entry which is preliminary data.</text>
</comment>
<accession>A0A917CRH9</accession>
<comment type="catalytic activity">
    <reaction evidence="4">
        <text>3-amino-2-oxopropyl phosphate + 1-deoxy-D-xylulose 5-phosphate = pyridoxine 5'-phosphate + phosphate + 2 H2O + H(+)</text>
        <dbReference type="Rhea" id="RHEA:15265"/>
        <dbReference type="ChEBI" id="CHEBI:15377"/>
        <dbReference type="ChEBI" id="CHEBI:15378"/>
        <dbReference type="ChEBI" id="CHEBI:43474"/>
        <dbReference type="ChEBI" id="CHEBI:57279"/>
        <dbReference type="ChEBI" id="CHEBI:57792"/>
        <dbReference type="ChEBI" id="CHEBI:58589"/>
        <dbReference type="EC" id="2.6.99.2"/>
    </reaction>
</comment>
<evidence type="ECO:0000313" key="7">
    <source>
        <dbReference type="Proteomes" id="UP000605253"/>
    </source>
</evidence>
<dbReference type="NCBIfam" id="TIGR00559">
    <property type="entry name" value="pdxJ"/>
    <property type="match status" value="1"/>
</dbReference>
<evidence type="ECO:0000256" key="2">
    <source>
        <dbReference type="ARBA" id="ARBA00022679"/>
    </source>
</evidence>
<evidence type="ECO:0000256" key="5">
    <source>
        <dbReference type="NCBIfam" id="TIGR00559"/>
    </source>
</evidence>
<feature type="active site" description="Proton acceptor" evidence="4">
    <location>
        <position position="48"/>
    </location>
</feature>
<dbReference type="GO" id="GO:0008615">
    <property type="term" value="P:pyridoxine biosynthetic process"/>
    <property type="evidence" value="ECO:0007669"/>
    <property type="project" value="UniProtKB-UniRule"/>
</dbReference>
<feature type="binding site" evidence="4">
    <location>
        <position position="12"/>
    </location>
    <ligand>
        <name>3-amino-2-oxopropyl phosphate</name>
        <dbReference type="ChEBI" id="CHEBI:57279"/>
    </ligand>
</feature>
<dbReference type="InterPro" id="IPR036130">
    <property type="entry name" value="Pyridoxine-5'_phos_synth"/>
</dbReference>
<dbReference type="HAMAP" id="MF_00279">
    <property type="entry name" value="PdxJ"/>
    <property type="match status" value="1"/>
</dbReference>
<feature type="binding site" evidence="4">
    <location>
        <position position="55"/>
    </location>
    <ligand>
        <name>1-deoxy-D-xylulose 5-phosphate</name>
        <dbReference type="ChEBI" id="CHEBI:57792"/>
    </ligand>
</feature>
<comment type="pathway">
    <text evidence="4">Cofactor biosynthesis; pyridoxine 5'-phosphate biosynthesis; pyridoxine 5'-phosphate from D-erythrose 4-phosphate: step 5/5.</text>
</comment>
<dbReference type="InterPro" id="IPR013785">
    <property type="entry name" value="Aldolase_TIM"/>
</dbReference>
<comment type="subunit">
    <text evidence="4">Homooctamer; tetramer of dimers.</text>
</comment>
<organism evidence="6 7">
    <name type="scientific">Marinicella pacifica</name>
    <dbReference type="NCBI Taxonomy" id="1171543"/>
    <lineage>
        <taxon>Bacteria</taxon>
        <taxon>Pseudomonadati</taxon>
        <taxon>Pseudomonadota</taxon>
        <taxon>Gammaproteobacteria</taxon>
        <taxon>Lysobacterales</taxon>
        <taxon>Marinicellaceae</taxon>
        <taxon>Marinicella</taxon>
    </lineage>
</organism>
<protein>
    <recommendedName>
        <fullName evidence="4 5">Pyridoxine 5'-phosphate synthase</fullName>
        <shortName evidence="4">PNP synthase</shortName>
        <ecNumber evidence="4 5">2.6.99.2</ecNumber>
    </recommendedName>
</protein>
<evidence type="ECO:0000256" key="3">
    <source>
        <dbReference type="ARBA" id="ARBA00023096"/>
    </source>
</evidence>
<proteinExistence type="inferred from homology"/>
<dbReference type="EMBL" id="BMEO01000006">
    <property type="protein sequence ID" value="GGF96475.1"/>
    <property type="molecule type" value="Genomic_DNA"/>
</dbReference>
<dbReference type="GO" id="GO:0033856">
    <property type="term" value="F:pyridoxine 5'-phosphate synthase activity"/>
    <property type="evidence" value="ECO:0007669"/>
    <property type="project" value="UniProtKB-UniRule"/>
</dbReference>
<keyword evidence="7" id="KW-1185">Reference proteome</keyword>
<feature type="binding site" evidence="4">
    <location>
        <begin position="222"/>
        <end position="223"/>
    </location>
    <ligand>
        <name>3-amino-2-oxopropyl phosphate</name>
        <dbReference type="ChEBI" id="CHEBI:57279"/>
    </ligand>
</feature>
<evidence type="ECO:0000313" key="6">
    <source>
        <dbReference type="EMBL" id="GGF96475.1"/>
    </source>
</evidence>
<dbReference type="AlphaFoldDB" id="A0A917CRH9"/>
<evidence type="ECO:0000256" key="4">
    <source>
        <dbReference type="HAMAP-Rule" id="MF_00279"/>
    </source>
</evidence>